<dbReference type="AlphaFoldDB" id="A0A0D6MGR5"/>
<proteinExistence type="predicted"/>
<dbReference type="RefSeq" id="WP_048845976.1">
    <property type="nucleotide sequence ID" value="NZ_BALE01000001.1"/>
</dbReference>
<dbReference type="PANTHER" id="PTHR43036:SF2">
    <property type="entry name" value="OS04G0481300 PROTEIN"/>
    <property type="match status" value="1"/>
</dbReference>
<sequence length="214" mass="22679">MSDASEGFHEKAFTRANDEPDTIFFASRQPDTLMDLGARTAVSALYRTVLPEGGVLLDLMTGGFSHLPDGVAFAGVIGVGVGRAALDANPVLTERVLHDLNANPVLPFEDDSIDAAMLCDGLAYLTDPVAVLTDVCRVLKPGAPLAITFSDNYHAAKAVALWQALEAPDRVRLAGILLTRAGFAELDTGEVTPPEDLTAWQDTVHAVIGRKPVS</sequence>
<dbReference type="GO" id="GO:0008757">
    <property type="term" value="F:S-adenosylmethionine-dependent methyltransferase activity"/>
    <property type="evidence" value="ECO:0007669"/>
    <property type="project" value="InterPro"/>
</dbReference>
<dbReference type="InterPro" id="IPR029063">
    <property type="entry name" value="SAM-dependent_MTases_sf"/>
</dbReference>
<comment type="caution">
    <text evidence="2">The sequence shown here is derived from an EMBL/GenBank/DDBJ whole genome shotgun (WGS) entry which is preliminary data.</text>
</comment>
<evidence type="ECO:0000259" key="1">
    <source>
        <dbReference type="Pfam" id="PF08241"/>
    </source>
</evidence>
<evidence type="ECO:0000313" key="3">
    <source>
        <dbReference type="Proteomes" id="UP000032679"/>
    </source>
</evidence>
<feature type="domain" description="Methyltransferase type 11" evidence="1">
    <location>
        <begin position="101"/>
        <end position="146"/>
    </location>
</feature>
<reference evidence="2 3" key="1">
    <citation type="submission" date="2012-10" db="EMBL/GenBank/DDBJ databases">
        <title>Genome sequencing of Tanticharoenia sakaeratensis NBRC 103193.</title>
        <authorList>
            <person name="Azuma Y."/>
            <person name="Hadano H."/>
            <person name="Hirakawa H."/>
            <person name="Matsushita K."/>
        </authorList>
    </citation>
    <scope>NUCLEOTIDE SEQUENCE [LARGE SCALE GENOMIC DNA]</scope>
    <source>
        <strain evidence="2 3">NBRC 103193</strain>
    </source>
</reference>
<gene>
    <name evidence="2" type="ORF">Tasa_001_026</name>
</gene>
<dbReference type="EMBL" id="BALE01000001">
    <property type="protein sequence ID" value="GAN52711.1"/>
    <property type="molecule type" value="Genomic_DNA"/>
</dbReference>
<dbReference type="Proteomes" id="UP000032679">
    <property type="component" value="Unassembled WGS sequence"/>
</dbReference>
<dbReference type="SUPFAM" id="SSF53335">
    <property type="entry name" value="S-adenosyl-L-methionine-dependent methyltransferases"/>
    <property type="match status" value="1"/>
</dbReference>
<dbReference type="STRING" id="1231623.Tasa_001_026"/>
<accession>A0A0D6MGR5</accession>
<name>A0A0D6MGR5_9PROT</name>
<organism evidence="2 3">
    <name type="scientific">Tanticharoenia sakaeratensis NBRC 103193</name>
    <dbReference type="NCBI Taxonomy" id="1231623"/>
    <lineage>
        <taxon>Bacteria</taxon>
        <taxon>Pseudomonadati</taxon>
        <taxon>Pseudomonadota</taxon>
        <taxon>Alphaproteobacteria</taxon>
        <taxon>Acetobacterales</taxon>
        <taxon>Acetobacteraceae</taxon>
        <taxon>Tanticharoenia</taxon>
    </lineage>
</organism>
<keyword evidence="3" id="KW-1185">Reference proteome</keyword>
<dbReference type="OrthoDB" id="939937at2"/>
<dbReference type="PANTHER" id="PTHR43036">
    <property type="entry name" value="OSJNBB0011N17.9 PROTEIN"/>
    <property type="match status" value="1"/>
</dbReference>
<dbReference type="Pfam" id="PF08241">
    <property type="entry name" value="Methyltransf_11"/>
    <property type="match status" value="1"/>
</dbReference>
<dbReference type="InterPro" id="IPR013216">
    <property type="entry name" value="Methyltransf_11"/>
</dbReference>
<evidence type="ECO:0000313" key="2">
    <source>
        <dbReference type="EMBL" id="GAN52711.1"/>
    </source>
</evidence>
<protein>
    <recommendedName>
        <fullName evidence="1">Methyltransferase type 11 domain-containing protein</fullName>
    </recommendedName>
</protein>
<dbReference type="Gene3D" id="3.40.50.150">
    <property type="entry name" value="Vaccinia Virus protein VP39"/>
    <property type="match status" value="1"/>
</dbReference>